<gene>
    <name evidence="2" type="ORF">ASIM_LOCUS6123</name>
</gene>
<protein>
    <submittedName>
        <fullName evidence="4">Extensin-like</fullName>
    </submittedName>
</protein>
<feature type="region of interest" description="Disordered" evidence="1">
    <location>
        <begin position="205"/>
        <end position="245"/>
    </location>
</feature>
<feature type="region of interest" description="Disordered" evidence="1">
    <location>
        <begin position="61"/>
        <end position="86"/>
    </location>
</feature>
<dbReference type="WBParaSite" id="ASIM_0000634001-mRNA-1">
    <property type="protein sequence ID" value="ASIM_0000634001-mRNA-1"/>
    <property type="gene ID" value="ASIM_0000634001"/>
</dbReference>
<evidence type="ECO:0000313" key="2">
    <source>
        <dbReference type="EMBL" id="VDK26553.1"/>
    </source>
</evidence>
<sequence>MRARQKEAPPVPNNANPPQVLARSPKAATSGPTYSPYERITPTPQQQQLLLLPTTQLPVQLQQQVSTPQPQTPNPPTPPSKPIRNQMVNDYKPIRLNPIALPQQPYNALLQQPLPQNQPQSYPSVQSLSTPYQQTLPVQSSSSIFNKPFQFNVPIGIPRLPRLPFRAPRMGDLFNRIIPNPRSVTGYFQDIRSYLPRLNIPLKIPSPSSSPSSSRSLLPKLQFARGDPQQNGPFLPRIVIPSSTA</sequence>
<evidence type="ECO:0000256" key="1">
    <source>
        <dbReference type="SAM" id="MobiDB-lite"/>
    </source>
</evidence>
<keyword evidence="3" id="KW-1185">Reference proteome</keyword>
<evidence type="ECO:0000313" key="4">
    <source>
        <dbReference type="WBParaSite" id="ASIM_0000634001-mRNA-1"/>
    </source>
</evidence>
<accession>A0A0M3JFE0</accession>
<reference evidence="4" key="1">
    <citation type="submission" date="2017-02" db="UniProtKB">
        <authorList>
            <consortium name="WormBaseParasite"/>
        </authorList>
    </citation>
    <scope>IDENTIFICATION</scope>
</reference>
<organism evidence="4">
    <name type="scientific">Anisakis simplex</name>
    <name type="common">Herring worm</name>
    <dbReference type="NCBI Taxonomy" id="6269"/>
    <lineage>
        <taxon>Eukaryota</taxon>
        <taxon>Metazoa</taxon>
        <taxon>Ecdysozoa</taxon>
        <taxon>Nematoda</taxon>
        <taxon>Chromadorea</taxon>
        <taxon>Rhabditida</taxon>
        <taxon>Spirurina</taxon>
        <taxon>Ascaridomorpha</taxon>
        <taxon>Ascaridoidea</taxon>
        <taxon>Anisakidae</taxon>
        <taxon>Anisakis</taxon>
        <taxon>Anisakis simplex complex</taxon>
    </lineage>
</organism>
<name>A0A0M3JFE0_ANISI</name>
<feature type="compositionally biased region" description="Low complexity" evidence="1">
    <location>
        <begin position="205"/>
        <end position="221"/>
    </location>
</feature>
<dbReference type="Proteomes" id="UP000267096">
    <property type="component" value="Unassembled WGS sequence"/>
</dbReference>
<proteinExistence type="predicted"/>
<dbReference type="AlphaFoldDB" id="A0A0M3JFE0"/>
<feature type="compositionally biased region" description="Pro residues" evidence="1">
    <location>
        <begin position="70"/>
        <end position="81"/>
    </location>
</feature>
<evidence type="ECO:0000313" key="3">
    <source>
        <dbReference type="Proteomes" id="UP000267096"/>
    </source>
</evidence>
<reference evidence="2 3" key="2">
    <citation type="submission" date="2018-11" db="EMBL/GenBank/DDBJ databases">
        <authorList>
            <consortium name="Pathogen Informatics"/>
        </authorList>
    </citation>
    <scope>NUCLEOTIDE SEQUENCE [LARGE SCALE GENOMIC DNA]</scope>
</reference>
<dbReference type="EMBL" id="UYRR01012884">
    <property type="protein sequence ID" value="VDK26553.1"/>
    <property type="molecule type" value="Genomic_DNA"/>
</dbReference>
<feature type="region of interest" description="Disordered" evidence="1">
    <location>
        <begin position="1"/>
        <end position="47"/>
    </location>
</feature>